<dbReference type="Gene3D" id="2.60.120.10">
    <property type="entry name" value="Jelly Rolls"/>
    <property type="match status" value="1"/>
</dbReference>
<dbReference type="OrthoDB" id="438164at2759"/>
<dbReference type="SMART" id="SM00558">
    <property type="entry name" value="JmjC"/>
    <property type="match status" value="1"/>
</dbReference>
<gene>
    <name evidence="2" type="ORF">RFI_15585</name>
</gene>
<dbReference type="Pfam" id="PF08007">
    <property type="entry name" value="JmjC_2"/>
    <property type="match status" value="1"/>
</dbReference>
<dbReference type="InterPro" id="IPR014710">
    <property type="entry name" value="RmlC-like_jellyroll"/>
</dbReference>
<sequence>MRQWQWNELKDVMRQLQWNSLGKQQLHVGMCGQSARCHYNVHDTLYVQVSGCKQVIVIEGEAGISDYPLNHPLHTFAMLNSIEFDKGHGKVNAHSIVLLPGDTLYIPKYCWHECVDLSEKVLNISLSFEFETMNKTESTLLVARNLEKLCVQYFGGLHLKDILLAATQNEHKTDNKGEHKSERNTKILKVQKDVIHHWLELLPASYNIPSFVAGWEDKKSA</sequence>
<organism evidence="2 3">
    <name type="scientific">Reticulomyxa filosa</name>
    <dbReference type="NCBI Taxonomy" id="46433"/>
    <lineage>
        <taxon>Eukaryota</taxon>
        <taxon>Sar</taxon>
        <taxon>Rhizaria</taxon>
        <taxon>Retaria</taxon>
        <taxon>Foraminifera</taxon>
        <taxon>Monothalamids</taxon>
        <taxon>Reticulomyxidae</taxon>
        <taxon>Reticulomyxa</taxon>
    </lineage>
</organism>
<accession>X6N8I2</accession>
<proteinExistence type="predicted"/>
<dbReference type="Proteomes" id="UP000023152">
    <property type="component" value="Unassembled WGS sequence"/>
</dbReference>
<comment type="caution">
    <text evidence="2">The sequence shown here is derived from an EMBL/GenBank/DDBJ whole genome shotgun (WGS) entry which is preliminary data.</text>
</comment>
<dbReference type="PANTHER" id="PTHR12461">
    <property type="entry name" value="HYPOXIA-INDUCIBLE FACTOR 1 ALPHA INHIBITOR-RELATED"/>
    <property type="match status" value="1"/>
</dbReference>
<protein>
    <recommendedName>
        <fullName evidence="1">JmjC domain-containing protein</fullName>
    </recommendedName>
</protein>
<dbReference type="AlphaFoldDB" id="X6N8I2"/>
<dbReference type="EMBL" id="ASPP01011449">
    <property type="protein sequence ID" value="ETO21617.1"/>
    <property type="molecule type" value="Genomic_DNA"/>
</dbReference>
<evidence type="ECO:0000313" key="3">
    <source>
        <dbReference type="Proteomes" id="UP000023152"/>
    </source>
</evidence>
<dbReference type="PROSITE" id="PS51184">
    <property type="entry name" value="JMJC"/>
    <property type="match status" value="1"/>
</dbReference>
<dbReference type="PANTHER" id="PTHR12461:SF105">
    <property type="entry name" value="HYPOXIA-INDUCIBLE FACTOR 1-ALPHA INHIBITOR"/>
    <property type="match status" value="1"/>
</dbReference>
<feature type="domain" description="JmjC" evidence="1">
    <location>
        <begin position="1"/>
        <end position="147"/>
    </location>
</feature>
<name>X6N8I2_RETFI</name>
<evidence type="ECO:0000259" key="1">
    <source>
        <dbReference type="PROSITE" id="PS51184"/>
    </source>
</evidence>
<keyword evidence="3" id="KW-1185">Reference proteome</keyword>
<reference evidence="2 3" key="1">
    <citation type="journal article" date="2013" name="Curr. Biol.">
        <title>The Genome of the Foraminiferan Reticulomyxa filosa.</title>
        <authorList>
            <person name="Glockner G."/>
            <person name="Hulsmann N."/>
            <person name="Schleicher M."/>
            <person name="Noegel A.A."/>
            <person name="Eichinger L."/>
            <person name="Gallinger C."/>
            <person name="Pawlowski J."/>
            <person name="Sierra R."/>
            <person name="Euteneuer U."/>
            <person name="Pillet L."/>
            <person name="Moustafa A."/>
            <person name="Platzer M."/>
            <person name="Groth M."/>
            <person name="Szafranski K."/>
            <person name="Schliwa M."/>
        </authorList>
    </citation>
    <scope>NUCLEOTIDE SEQUENCE [LARGE SCALE GENOMIC DNA]</scope>
</reference>
<dbReference type="SUPFAM" id="SSF51197">
    <property type="entry name" value="Clavaminate synthase-like"/>
    <property type="match status" value="1"/>
</dbReference>
<dbReference type="InterPro" id="IPR003347">
    <property type="entry name" value="JmjC_dom"/>
</dbReference>
<evidence type="ECO:0000313" key="2">
    <source>
        <dbReference type="EMBL" id="ETO21617.1"/>
    </source>
</evidence>